<proteinExistence type="predicted"/>
<dbReference type="KEGG" id="ovi:T265_08146"/>
<dbReference type="PRINTS" id="PR01438">
    <property type="entry name" value="UNVRSLSTRESS"/>
</dbReference>
<dbReference type="InterPro" id="IPR006015">
    <property type="entry name" value="Universal_stress_UspA"/>
</dbReference>
<feature type="domain" description="UspA" evidence="1">
    <location>
        <begin position="59"/>
        <end position="205"/>
    </location>
</feature>
<dbReference type="Gene3D" id="3.40.50.620">
    <property type="entry name" value="HUPs"/>
    <property type="match status" value="1"/>
</dbReference>
<dbReference type="PANTHER" id="PTHR46989:SF3">
    <property type="entry name" value="USPA DOMAIN-CONTAINING PROTEIN"/>
    <property type="match status" value="1"/>
</dbReference>
<dbReference type="OrthoDB" id="843225at2759"/>
<evidence type="ECO:0000313" key="3">
    <source>
        <dbReference type="Proteomes" id="UP000054324"/>
    </source>
</evidence>
<dbReference type="PANTHER" id="PTHR46989">
    <property type="entry name" value="USP DOMAIN-CONTAINING PROTEIN"/>
    <property type="match status" value="1"/>
</dbReference>
<organism evidence="2 3">
    <name type="scientific">Opisthorchis viverrini</name>
    <name type="common">Southeast Asian liver fluke</name>
    <dbReference type="NCBI Taxonomy" id="6198"/>
    <lineage>
        <taxon>Eukaryota</taxon>
        <taxon>Metazoa</taxon>
        <taxon>Spiralia</taxon>
        <taxon>Lophotrochozoa</taxon>
        <taxon>Platyhelminthes</taxon>
        <taxon>Trematoda</taxon>
        <taxon>Digenea</taxon>
        <taxon>Opisthorchiida</taxon>
        <taxon>Opisthorchiata</taxon>
        <taxon>Opisthorchiidae</taxon>
        <taxon>Opisthorchis</taxon>
    </lineage>
</organism>
<dbReference type="CDD" id="cd23659">
    <property type="entry name" value="USP_At3g01520-like"/>
    <property type="match status" value="1"/>
</dbReference>
<dbReference type="RefSeq" id="XP_009172130.1">
    <property type="nucleotide sequence ID" value="XM_009173866.1"/>
</dbReference>
<dbReference type="AlphaFoldDB" id="A0A075A9B4"/>
<keyword evidence="3" id="KW-1185">Reference proteome</keyword>
<dbReference type="InterPro" id="IPR006016">
    <property type="entry name" value="UspA"/>
</dbReference>
<evidence type="ECO:0000313" key="2">
    <source>
        <dbReference type="EMBL" id="KER24104.1"/>
    </source>
</evidence>
<protein>
    <recommendedName>
        <fullName evidence="1">UspA domain-containing protein</fullName>
    </recommendedName>
</protein>
<gene>
    <name evidence="2" type="ORF">T265_08146</name>
</gene>
<dbReference type="STRING" id="6198.A0A075A9B4"/>
<reference evidence="2 3" key="1">
    <citation type="submission" date="2013-11" db="EMBL/GenBank/DDBJ databases">
        <title>Opisthorchis viverrini - life in the bile duct.</title>
        <authorList>
            <person name="Young N.D."/>
            <person name="Nagarajan N."/>
            <person name="Lin S.J."/>
            <person name="Korhonen P.K."/>
            <person name="Jex A.R."/>
            <person name="Hall R.S."/>
            <person name="Safavi-Hemami H."/>
            <person name="Kaewkong W."/>
            <person name="Bertrand D."/>
            <person name="Gao S."/>
            <person name="Seet Q."/>
            <person name="Wongkham S."/>
            <person name="Teh B.T."/>
            <person name="Wongkham C."/>
            <person name="Intapan P.M."/>
            <person name="Maleewong W."/>
            <person name="Yang X."/>
            <person name="Hu M."/>
            <person name="Wang Z."/>
            <person name="Hofmann A."/>
            <person name="Sternberg P.W."/>
            <person name="Tan P."/>
            <person name="Wang J."/>
            <person name="Gasser R.B."/>
        </authorList>
    </citation>
    <scope>NUCLEOTIDE SEQUENCE [LARGE SCALE GENOMIC DNA]</scope>
</reference>
<dbReference type="EMBL" id="KL596822">
    <property type="protein sequence ID" value="KER24104.1"/>
    <property type="molecule type" value="Genomic_DNA"/>
</dbReference>
<sequence>MTLARWMFIGQLKRRRTLPALDVPDDAPDQKRSCQGIGPYASFLALCGMTAQPESKISRIVLFPIDGSTHCERAFAWYVDNLKAPNDHLVFFTVVEPVFPGHAFELAVEAYIMSNMAPVLDASITKSKRLCREKMQKAKELGLHAQAFLHVDSRPGHAVTEAIEDHNAAIVVMGSRGLGAFRRTVLGSVSGYVLHHSHVPVVIVPPETE</sequence>
<dbReference type="SUPFAM" id="SSF52402">
    <property type="entry name" value="Adenine nucleotide alpha hydrolases-like"/>
    <property type="match status" value="1"/>
</dbReference>
<dbReference type="GeneID" id="20322325"/>
<name>A0A075A9B4_OPIVI</name>
<dbReference type="CTD" id="20322325"/>
<dbReference type="InterPro" id="IPR014729">
    <property type="entry name" value="Rossmann-like_a/b/a_fold"/>
</dbReference>
<dbReference type="Pfam" id="PF00582">
    <property type="entry name" value="Usp"/>
    <property type="match status" value="1"/>
</dbReference>
<evidence type="ECO:0000259" key="1">
    <source>
        <dbReference type="Pfam" id="PF00582"/>
    </source>
</evidence>
<dbReference type="Proteomes" id="UP000054324">
    <property type="component" value="Unassembled WGS sequence"/>
</dbReference>
<accession>A0A075A9B4</accession>